<name>A0A0Y9W5M8_PLABE</name>
<evidence type="ECO:0000313" key="8">
    <source>
        <dbReference type="EMBL" id="SCO59747.1"/>
    </source>
</evidence>
<dbReference type="PROSITE" id="PS50102">
    <property type="entry name" value="RRM"/>
    <property type="match status" value="2"/>
</dbReference>
<dbReference type="PANTHER" id="PTHR48024">
    <property type="entry name" value="GEO13361P1-RELATED"/>
    <property type="match status" value="1"/>
</dbReference>
<evidence type="ECO:0000313" key="7">
    <source>
        <dbReference type="EMBL" id="SCN24580.1"/>
    </source>
</evidence>
<sequence>MNNNQEKKRRKVHLTNENDIDGNKNKESIDNYSSVKNPNQYDKCYYKENGDGEINKKWYANKCDLNDKVKLIENDKKTSKHFLIEKLNDQSLLLNKLKTLEENKLYVKNINENLTKKDFDNFFSNIMGYVDTRIILNSSRKSKKFAYIEFDTKQNALNFLDMLEDSDIEKFKKFFIENNILYACISDPKKNIYEQNKIFIKFINLVTQTDEIIINQIKQFLISRSISVFDIRLLGDPDSKYGYVEVKNNDDVIKCVEEIKRCILGDGTTECIMNYSIPIIKKKIIPDIEKIKVKKEKDKQIKDEKRKEENSAVIVVKNLHYNTRKYKLEQFFQQIGEIESINLSKKTSEKNNKRNKGYAFVTFKNRDDATAALILNDSIIDGRNILISKFIDNIKDNQKGDKKKNINYEHGDVLNEQNNQRNASTHLNASKRWDNPTQKIKHIYHERQKFIEKKRINLKGEDNYMNLIIEKKANEPSCPMTNDDFRKLFFK</sequence>
<dbReference type="EMBL" id="LT608144">
    <property type="protein sequence ID" value="SCM21299.1"/>
    <property type="molecule type" value="Genomic_DNA"/>
</dbReference>
<dbReference type="InterPro" id="IPR000504">
    <property type="entry name" value="RRM_dom"/>
</dbReference>
<proteinExistence type="predicted"/>
<dbReference type="InterPro" id="IPR050886">
    <property type="entry name" value="RNA-binding_reg"/>
</dbReference>
<evidence type="ECO:0000256" key="2">
    <source>
        <dbReference type="PROSITE-ProRule" id="PRU00176"/>
    </source>
</evidence>
<gene>
    <name evidence="5" type="primary">PRP24</name>
    <name evidence="5" type="ORF">PBK173_000164700</name>
    <name evidence="7" type="ORF">PBNK65E_000157700</name>
    <name evidence="6" type="ORF">PBNK65NY_000156900</name>
    <name evidence="9" type="ORF">PBSP11A_000156900</name>
    <name evidence="8" type="ORF">PBSP11RLL_000156900</name>
</gene>
<evidence type="ECO:0000313" key="10">
    <source>
        <dbReference type="Proteomes" id="UP000069549"/>
    </source>
</evidence>
<dbReference type="AlphaFoldDB" id="A0A0Y9W5M8"/>
<dbReference type="Proteomes" id="UP000219974">
    <property type="component" value="Chromosome 8"/>
</dbReference>
<feature type="domain" description="RRM" evidence="4">
    <location>
        <begin position="312"/>
        <end position="392"/>
    </location>
</feature>
<dbReference type="Proteomes" id="UP000069549">
    <property type="component" value="Chromosome 8"/>
</dbReference>
<evidence type="ECO:0000256" key="3">
    <source>
        <dbReference type="SAM" id="MobiDB-lite"/>
    </source>
</evidence>
<evidence type="ECO:0000259" key="4">
    <source>
        <dbReference type="PROSITE" id="PS50102"/>
    </source>
</evidence>
<dbReference type="EMBL" id="LT608272">
    <property type="protein sequence ID" value="SCO59747.1"/>
    <property type="molecule type" value="Genomic_DNA"/>
</dbReference>
<dbReference type="EMBL" id="LT608256">
    <property type="protein sequence ID" value="SCO60983.1"/>
    <property type="molecule type" value="Genomic_DNA"/>
</dbReference>
<feature type="domain" description="RRM" evidence="4">
    <location>
        <begin position="103"/>
        <end position="188"/>
    </location>
</feature>
<evidence type="ECO:0000313" key="5">
    <source>
        <dbReference type="EMBL" id="CXI33767.1"/>
    </source>
</evidence>
<dbReference type="SMART" id="SM00360">
    <property type="entry name" value="RRM"/>
    <property type="match status" value="3"/>
</dbReference>
<dbReference type="GO" id="GO:0003723">
    <property type="term" value="F:RNA binding"/>
    <property type="evidence" value="ECO:0007669"/>
    <property type="project" value="UniProtKB-UniRule"/>
</dbReference>
<dbReference type="Gene3D" id="3.30.70.330">
    <property type="match status" value="2"/>
</dbReference>
<evidence type="ECO:0000313" key="13">
    <source>
        <dbReference type="Proteomes" id="UP000220214"/>
    </source>
</evidence>
<accession>A0A0Y9W5M8</accession>
<dbReference type="OMA" id="EENNCTI"/>
<protein>
    <submittedName>
        <fullName evidence="5">U4/U6 snRNA-associated-splicing factor, putative</fullName>
    </submittedName>
</protein>
<dbReference type="OrthoDB" id="439808at2759"/>
<evidence type="ECO:0000313" key="6">
    <source>
        <dbReference type="EMBL" id="SCM21299.1"/>
    </source>
</evidence>
<evidence type="ECO:0000313" key="9">
    <source>
        <dbReference type="EMBL" id="SCO60983.1"/>
    </source>
</evidence>
<dbReference type="PANTHER" id="PTHR48024:SF56">
    <property type="entry name" value="HETEROGENEOUS NUCLEAR RIBONUCLEOPROTEIN A0"/>
    <property type="match status" value="1"/>
</dbReference>
<dbReference type="EMBL" id="LT614634">
    <property type="protein sequence ID" value="SCN24580.1"/>
    <property type="molecule type" value="Genomic_DNA"/>
</dbReference>
<reference evidence="5 10" key="1">
    <citation type="submission" date="2016-02" db="EMBL/GenBank/DDBJ databases">
        <authorList>
            <consortium name="Pathogen Informatics"/>
        </authorList>
    </citation>
    <scope>NUCLEOTIDE SEQUENCE [LARGE SCALE GENOMIC DNA]</scope>
    <source>
        <strain evidence="5 10">K173</strain>
        <strain evidence="6 14">NK65 ny</strain>
        <strain evidence="7 13">NK65e</strain>
        <strain evidence="9 11">SP11 Antwerpcl1</strain>
        <strain evidence="8 12">SP11 RLL</strain>
    </source>
</reference>
<dbReference type="Proteomes" id="UP000516480">
    <property type="component" value="Chromosome 8"/>
</dbReference>
<dbReference type="InterPro" id="IPR012677">
    <property type="entry name" value="Nucleotide-bd_a/b_plait_sf"/>
</dbReference>
<keyword evidence="1 2" id="KW-0694">RNA-binding</keyword>
<organism evidence="5 10">
    <name type="scientific">Plasmodium berghei</name>
    <dbReference type="NCBI Taxonomy" id="5821"/>
    <lineage>
        <taxon>Eukaryota</taxon>
        <taxon>Sar</taxon>
        <taxon>Alveolata</taxon>
        <taxon>Apicomplexa</taxon>
        <taxon>Aconoidasida</taxon>
        <taxon>Haemosporida</taxon>
        <taxon>Plasmodiidae</taxon>
        <taxon>Plasmodium</taxon>
        <taxon>Plasmodium (Vinckeia)</taxon>
    </lineage>
</organism>
<dbReference type="CDD" id="cd00590">
    <property type="entry name" value="RRM_SF"/>
    <property type="match status" value="1"/>
</dbReference>
<evidence type="ECO:0000256" key="1">
    <source>
        <dbReference type="ARBA" id="ARBA00022884"/>
    </source>
</evidence>
<evidence type="ECO:0000313" key="11">
    <source>
        <dbReference type="Proteomes" id="UP000219860"/>
    </source>
</evidence>
<feature type="region of interest" description="Disordered" evidence="3">
    <location>
        <begin position="1"/>
        <end position="34"/>
    </location>
</feature>
<dbReference type="SUPFAM" id="SSF54928">
    <property type="entry name" value="RNA-binding domain, RBD"/>
    <property type="match status" value="2"/>
</dbReference>
<dbReference type="VEuPathDB" id="PlasmoDB:PBANKA_0821800"/>
<dbReference type="Proteomes" id="UP000219860">
    <property type="component" value="Chromosome 8"/>
</dbReference>
<dbReference type="Pfam" id="PF00076">
    <property type="entry name" value="RRM_1"/>
    <property type="match status" value="2"/>
</dbReference>
<dbReference type="InterPro" id="IPR035979">
    <property type="entry name" value="RBD_domain_sf"/>
</dbReference>
<dbReference type="Proteomes" id="UP000220214">
    <property type="component" value="Chromosome 8"/>
</dbReference>
<dbReference type="EMBL" id="LT160028">
    <property type="protein sequence ID" value="CXI33767.1"/>
    <property type="molecule type" value="Genomic_DNA"/>
</dbReference>
<evidence type="ECO:0000313" key="14">
    <source>
        <dbReference type="Proteomes" id="UP000516480"/>
    </source>
</evidence>
<evidence type="ECO:0000313" key="12">
    <source>
        <dbReference type="Proteomes" id="UP000219974"/>
    </source>
</evidence>
<dbReference type="GO" id="GO:0005634">
    <property type="term" value="C:nucleus"/>
    <property type="evidence" value="ECO:0007669"/>
    <property type="project" value="TreeGrafter"/>
</dbReference>